<protein>
    <recommendedName>
        <fullName evidence="3">Anti sigma-E protein RseA N-terminal domain-containing protein</fullName>
    </recommendedName>
</protein>
<dbReference type="Proteomes" id="UP001196565">
    <property type="component" value="Unassembled WGS sequence"/>
</dbReference>
<dbReference type="RefSeq" id="WP_219764666.1">
    <property type="nucleotide sequence ID" value="NZ_JAHYBZ010000007.1"/>
</dbReference>
<reference evidence="1 2" key="1">
    <citation type="submission" date="2021-07" db="EMBL/GenBank/DDBJ databases">
        <authorList>
            <person name="So Y."/>
        </authorList>
    </citation>
    <scope>NUCLEOTIDE SEQUENCE [LARGE SCALE GENOMIC DNA]</scope>
    <source>
        <strain evidence="1 2">HJA6</strain>
    </source>
</reference>
<sequence>MNAMTPDEFTRLLDIHGADQARWPEAQREAAQLLCEASPAARAQWAAARRLDRQIAAARAPRPDPARQARIVSGALARIRARGEPLLDWSWLFTRPIGAAFAASLVAGWLVGSGLGDAPATRHAAVLLQLEDLIQ</sequence>
<dbReference type="EMBL" id="JAHYBZ010000007">
    <property type="protein sequence ID" value="MBW6400051.1"/>
    <property type="molecule type" value="Genomic_DNA"/>
</dbReference>
<name>A0ABS7ACN1_9PROT</name>
<accession>A0ABS7ACN1</accession>
<proteinExistence type="predicted"/>
<evidence type="ECO:0000313" key="1">
    <source>
        <dbReference type="EMBL" id="MBW6400051.1"/>
    </source>
</evidence>
<gene>
    <name evidence="1" type="ORF">KPL78_19480</name>
</gene>
<organism evidence="1 2">
    <name type="scientific">Roseomonas alba</name>
    <dbReference type="NCBI Taxonomy" id="2846776"/>
    <lineage>
        <taxon>Bacteria</taxon>
        <taxon>Pseudomonadati</taxon>
        <taxon>Pseudomonadota</taxon>
        <taxon>Alphaproteobacteria</taxon>
        <taxon>Acetobacterales</taxon>
        <taxon>Roseomonadaceae</taxon>
        <taxon>Roseomonas</taxon>
    </lineage>
</organism>
<evidence type="ECO:0000313" key="2">
    <source>
        <dbReference type="Proteomes" id="UP001196565"/>
    </source>
</evidence>
<keyword evidence="2" id="KW-1185">Reference proteome</keyword>
<evidence type="ECO:0008006" key="3">
    <source>
        <dbReference type="Google" id="ProtNLM"/>
    </source>
</evidence>
<comment type="caution">
    <text evidence="1">The sequence shown here is derived from an EMBL/GenBank/DDBJ whole genome shotgun (WGS) entry which is preliminary data.</text>
</comment>